<protein>
    <submittedName>
        <fullName evidence="2">Uncharacterized protein</fullName>
    </submittedName>
</protein>
<dbReference type="AlphaFoldDB" id="A0A4S2L4V4"/>
<evidence type="ECO:0000313" key="2">
    <source>
        <dbReference type="EMBL" id="TGZ57700.1"/>
    </source>
</evidence>
<gene>
    <name evidence="2" type="ORF">DBV15_08323</name>
</gene>
<organism evidence="2 3">
    <name type="scientific">Temnothorax longispinosus</name>
    <dbReference type="NCBI Taxonomy" id="300112"/>
    <lineage>
        <taxon>Eukaryota</taxon>
        <taxon>Metazoa</taxon>
        <taxon>Ecdysozoa</taxon>
        <taxon>Arthropoda</taxon>
        <taxon>Hexapoda</taxon>
        <taxon>Insecta</taxon>
        <taxon>Pterygota</taxon>
        <taxon>Neoptera</taxon>
        <taxon>Endopterygota</taxon>
        <taxon>Hymenoptera</taxon>
        <taxon>Apocrita</taxon>
        <taxon>Aculeata</taxon>
        <taxon>Formicoidea</taxon>
        <taxon>Formicidae</taxon>
        <taxon>Myrmicinae</taxon>
        <taxon>Temnothorax</taxon>
    </lineage>
</organism>
<keyword evidence="3" id="KW-1185">Reference proteome</keyword>
<proteinExistence type="predicted"/>
<dbReference type="EMBL" id="QBLH01000131">
    <property type="protein sequence ID" value="TGZ57700.1"/>
    <property type="molecule type" value="Genomic_DNA"/>
</dbReference>
<sequence>MKVLDWRAIFVRKPPRKKSPAKVDDHAIDPPRALQSA</sequence>
<dbReference type="Proteomes" id="UP000310200">
    <property type="component" value="Unassembled WGS sequence"/>
</dbReference>
<comment type="caution">
    <text evidence="2">The sequence shown here is derived from an EMBL/GenBank/DDBJ whole genome shotgun (WGS) entry which is preliminary data.</text>
</comment>
<evidence type="ECO:0000256" key="1">
    <source>
        <dbReference type="SAM" id="MobiDB-lite"/>
    </source>
</evidence>
<reference evidence="2 3" key="1">
    <citation type="journal article" date="2019" name="Philos. Trans. R. Soc. Lond., B, Biol. Sci.">
        <title>Ant behaviour and brain gene expression of defending hosts depend on the ecological success of the intruding social parasite.</title>
        <authorList>
            <person name="Kaur R."/>
            <person name="Stoldt M."/>
            <person name="Jongepier E."/>
            <person name="Feldmeyer B."/>
            <person name="Menzel F."/>
            <person name="Bornberg-Bauer E."/>
            <person name="Foitzik S."/>
        </authorList>
    </citation>
    <scope>NUCLEOTIDE SEQUENCE [LARGE SCALE GENOMIC DNA]</scope>
    <source>
        <tissue evidence="2">Whole body</tissue>
    </source>
</reference>
<name>A0A4S2L4V4_9HYME</name>
<feature type="region of interest" description="Disordered" evidence="1">
    <location>
        <begin position="15"/>
        <end position="37"/>
    </location>
</feature>
<accession>A0A4S2L4V4</accession>
<evidence type="ECO:0000313" key="3">
    <source>
        <dbReference type="Proteomes" id="UP000310200"/>
    </source>
</evidence>